<gene>
    <name evidence="1" type="ORF">PK98_15015</name>
</gene>
<comment type="caution">
    <text evidence="1">The sequence shown here is derived from an EMBL/GenBank/DDBJ whole genome shotgun (WGS) entry which is preliminary data.</text>
</comment>
<name>A0A0B2BSA8_9SPHN</name>
<dbReference type="OrthoDB" id="9135012at2"/>
<accession>A0A0B2BSA8</accession>
<dbReference type="Proteomes" id="UP000030988">
    <property type="component" value="Unassembled WGS sequence"/>
</dbReference>
<dbReference type="AlphaFoldDB" id="A0A0B2BSA8"/>
<reference evidence="1 2" key="1">
    <citation type="submission" date="2014-11" db="EMBL/GenBank/DDBJ databases">
        <title>Draft genome sequence of Kirrobacter mercurialis.</title>
        <authorList>
            <person name="Coil D.A."/>
            <person name="Eisen J.A."/>
        </authorList>
    </citation>
    <scope>NUCLEOTIDE SEQUENCE [LARGE SCALE GENOMIC DNA]</scope>
    <source>
        <strain evidence="1 2">Coronado</strain>
    </source>
</reference>
<organism evidence="1 2">
    <name type="scientific">Croceibacterium mercuriale</name>
    <dbReference type="NCBI Taxonomy" id="1572751"/>
    <lineage>
        <taxon>Bacteria</taxon>
        <taxon>Pseudomonadati</taxon>
        <taxon>Pseudomonadota</taxon>
        <taxon>Alphaproteobacteria</taxon>
        <taxon>Sphingomonadales</taxon>
        <taxon>Erythrobacteraceae</taxon>
        <taxon>Croceibacterium</taxon>
    </lineage>
</organism>
<keyword evidence="2" id="KW-1185">Reference proteome</keyword>
<dbReference type="RefSeq" id="WP_039097853.1">
    <property type="nucleotide sequence ID" value="NZ_JTDN01000003.1"/>
</dbReference>
<dbReference type="EMBL" id="JTDN01000003">
    <property type="protein sequence ID" value="KHL24274.1"/>
    <property type="molecule type" value="Genomic_DNA"/>
</dbReference>
<protein>
    <submittedName>
        <fullName evidence="1">Uncharacterized protein</fullName>
    </submittedName>
</protein>
<evidence type="ECO:0000313" key="1">
    <source>
        <dbReference type="EMBL" id="KHL24274.1"/>
    </source>
</evidence>
<sequence length="126" mass="14591">MMYADPSAWRAVGITRAALEAYRAAGKNKLQGIERAHLTDRSRMVEHVFKRETPLTKDELFAYWEETDRVVISLRTENRQNVLGDWIPFDNEDGRLFPRLGIGFRYRHAIEGEIVRRLADEVGANT</sequence>
<proteinExistence type="predicted"/>
<evidence type="ECO:0000313" key="2">
    <source>
        <dbReference type="Proteomes" id="UP000030988"/>
    </source>
</evidence>